<feature type="compositionally biased region" description="Polar residues" evidence="1">
    <location>
        <begin position="28"/>
        <end position="44"/>
    </location>
</feature>
<evidence type="ECO:0000313" key="2">
    <source>
        <dbReference type="EMBL" id="CAG8645884.1"/>
    </source>
</evidence>
<proteinExistence type="predicted"/>
<gene>
    <name evidence="2" type="ORF">DERYTH_LOCUS9912</name>
</gene>
<dbReference type="EMBL" id="CAJVPY010005565">
    <property type="protein sequence ID" value="CAG8645884.1"/>
    <property type="molecule type" value="Genomic_DNA"/>
</dbReference>
<organism evidence="2 3">
    <name type="scientific">Dentiscutata erythropus</name>
    <dbReference type="NCBI Taxonomy" id="1348616"/>
    <lineage>
        <taxon>Eukaryota</taxon>
        <taxon>Fungi</taxon>
        <taxon>Fungi incertae sedis</taxon>
        <taxon>Mucoromycota</taxon>
        <taxon>Glomeromycotina</taxon>
        <taxon>Glomeromycetes</taxon>
        <taxon>Diversisporales</taxon>
        <taxon>Gigasporaceae</taxon>
        <taxon>Dentiscutata</taxon>
    </lineage>
</organism>
<comment type="caution">
    <text evidence="2">The sequence shown here is derived from an EMBL/GenBank/DDBJ whole genome shotgun (WGS) entry which is preliminary data.</text>
</comment>
<accession>A0A9N9DR92</accession>
<feature type="region of interest" description="Disordered" evidence="1">
    <location>
        <begin position="27"/>
        <end position="46"/>
    </location>
</feature>
<evidence type="ECO:0000313" key="3">
    <source>
        <dbReference type="Proteomes" id="UP000789405"/>
    </source>
</evidence>
<reference evidence="2" key="1">
    <citation type="submission" date="2021-06" db="EMBL/GenBank/DDBJ databases">
        <authorList>
            <person name="Kallberg Y."/>
            <person name="Tangrot J."/>
            <person name="Rosling A."/>
        </authorList>
    </citation>
    <scope>NUCLEOTIDE SEQUENCE</scope>
    <source>
        <strain evidence="2">MA453B</strain>
    </source>
</reference>
<protein>
    <submittedName>
        <fullName evidence="2">26333_t:CDS:1</fullName>
    </submittedName>
</protein>
<dbReference type="Proteomes" id="UP000789405">
    <property type="component" value="Unassembled WGS sequence"/>
</dbReference>
<dbReference type="AlphaFoldDB" id="A0A9N9DR92"/>
<evidence type="ECO:0000256" key="1">
    <source>
        <dbReference type="SAM" id="MobiDB-lite"/>
    </source>
</evidence>
<name>A0A9N9DR92_9GLOM</name>
<keyword evidence="3" id="KW-1185">Reference proteome</keyword>
<sequence>MNNNDSNTDTANIADTNTNTNIRKFFTPLSQTQKSTDSSNNQNKKLVKDNYPRLRLLANDIKDNIQSLFLKHNATLLEIDKVNLEHKNDMIEFNFQLANNFTTNEYLNSIIYACDDALVSRDNLR</sequence>